<evidence type="ECO:0000313" key="2">
    <source>
        <dbReference type="EMBL" id="CAD7651355.1"/>
    </source>
</evidence>
<gene>
    <name evidence="2" type="ORF">ONB1V03_LOCUS8262</name>
</gene>
<reference evidence="2" key="1">
    <citation type="submission" date="2020-11" db="EMBL/GenBank/DDBJ databases">
        <authorList>
            <person name="Tran Van P."/>
        </authorList>
    </citation>
    <scope>NUCLEOTIDE SEQUENCE</scope>
</reference>
<evidence type="ECO:0000313" key="3">
    <source>
        <dbReference type="Proteomes" id="UP000728032"/>
    </source>
</evidence>
<evidence type="ECO:0000256" key="1">
    <source>
        <dbReference type="SAM" id="MobiDB-lite"/>
    </source>
</evidence>
<keyword evidence="3" id="KW-1185">Reference proteome</keyword>
<name>A0A7R9M0R7_9ACAR</name>
<accession>A0A7R9M0R7</accession>
<dbReference type="Proteomes" id="UP000728032">
    <property type="component" value="Unassembled WGS sequence"/>
</dbReference>
<sequence length="71" mass="8269">MSPHLTNHILCRLFGSHRVNKYLNRFSQNRTKREAGQECGCPPDTPDMRQHTQHPSVYIPTLTCVQQMAYQ</sequence>
<dbReference type="EMBL" id="OC919444">
    <property type="protein sequence ID" value="CAD7651355.1"/>
    <property type="molecule type" value="Genomic_DNA"/>
</dbReference>
<proteinExistence type="predicted"/>
<protein>
    <submittedName>
        <fullName evidence="2">Uncharacterized protein</fullName>
    </submittedName>
</protein>
<dbReference type="EMBL" id="CAJPVJ010004619">
    <property type="protein sequence ID" value="CAG2168778.1"/>
    <property type="molecule type" value="Genomic_DNA"/>
</dbReference>
<organism evidence="2">
    <name type="scientific">Oppiella nova</name>
    <dbReference type="NCBI Taxonomy" id="334625"/>
    <lineage>
        <taxon>Eukaryota</taxon>
        <taxon>Metazoa</taxon>
        <taxon>Ecdysozoa</taxon>
        <taxon>Arthropoda</taxon>
        <taxon>Chelicerata</taxon>
        <taxon>Arachnida</taxon>
        <taxon>Acari</taxon>
        <taxon>Acariformes</taxon>
        <taxon>Sarcoptiformes</taxon>
        <taxon>Oribatida</taxon>
        <taxon>Brachypylina</taxon>
        <taxon>Oppioidea</taxon>
        <taxon>Oppiidae</taxon>
        <taxon>Oppiella</taxon>
    </lineage>
</organism>
<dbReference type="AlphaFoldDB" id="A0A7R9M0R7"/>
<feature type="region of interest" description="Disordered" evidence="1">
    <location>
        <begin position="33"/>
        <end position="52"/>
    </location>
</feature>